<dbReference type="STRING" id="34720.A0A151JZL6"/>
<accession>A0A151JZL6</accession>
<protein>
    <submittedName>
        <fullName evidence="1">Uncharacterized protein</fullName>
    </submittedName>
</protein>
<organism evidence="1 2">
    <name type="scientific">Trachymyrmex septentrionalis</name>
    <dbReference type="NCBI Taxonomy" id="34720"/>
    <lineage>
        <taxon>Eukaryota</taxon>
        <taxon>Metazoa</taxon>
        <taxon>Ecdysozoa</taxon>
        <taxon>Arthropoda</taxon>
        <taxon>Hexapoda</taxon>
        <taxon>Insecta</taxon>
        <taxon>Pterygota</taxon>
        <taxon>Neoptera</taxon>
        <taxon>Endopterygota</taxon>
        <taxon>Hymenoptera</taxon>
        <taxon>Apocrita</taxon>
        <taxon>Aculeata</taxon>
        <taxon>Formicoidea</taxon>
        <taxon>Formicidae</taxon>
        <taxon>Myrmicinae</taxon>
        <taxon>Trachymyrmex</taxon>
    </lineage>
</organism>
<dbReference type="Proteomes" id="UP000078541">
    <property type="component" value="Unassembled WGS sequence"/>
</dbReference>
<reference evidence="1 2" key="1">
    <citation type="submission" date="2016-03" db="EMBL/GenBank/DDBJ databases">
        <title>Trachymyrmex septentrionalis WGS genome.</title>
        <authorList>
            <person name="Nygaard S."/>
            <person name="Hu H."/>
            <person name="Boomsma J."/>
            <person name="Zhang G."/>
        </authorList>
    </citation>
    <scope>NUCLEOTIDE SEQUENCE [LARGE SCALE GENOMIC DNA]</scope>
    <source>
        <strain evidence="1">Tsep2-gDNA-1</strain>
        <tissue evidence="1">Whole body</tissue>
    </source>
</reference>
<dbReference type="EMBL" id="KQ981354">
    <property type="protein sequence ID" value="KYN42461.1"/>
    <property type="molecule type" value="Genomic_DNA"/>
</dbReference>
<evidence type="ECO:0000313" key="1">
    <source>
        <dbReference type="EMBL" id="KYN42461.1"/>
    </source>
</evidence>
<evidence type="ECO:0000313" key="2">
    <source>
        <dbReference type="Proteomes" id="UP000078541"/>
    </source>
</evidence>
<proteinExistence type="predicted"/>
<gene>
    <name evidence="1" type="ORF">ALC56_03120</name>
</gene>
<dbReference type="AlphaFoldDB" id="A0A151JZL6"/>
<sequence length="92" mass="10760">MSLEGRDAVIVLKDWSRVIRRPITDMYILENRFREKDWQAIPCGLAHLGSVGLRPRWPRKSRALTRTLLGRREGWMRILEPVETYGAVITLD</sequence>
<name>A0A151JZL6_9HYME</name>
<keyword evidence="2" id="KW-1185">Reference proteome</keyword>